<keyword evidence="4" id="KW-1185">Reference proteome</keyword>
<organism evidence="3 4">
    <name type="scientific">Trichosporon asahii var. asahii (strain CBS 8904)</name>
    <name type="common">Yeast</name>
    <dbReference type="NCBI Taxonomy" id="1220162"/>
    <lineage>
        <taxon>Eukaryota</taxon>
        <taxon>Fungi</taxon>
        <taxon>Dikarya</taxon>
        <taxon>Basidiomycota</taxon>
        <taxon>Agaricomycotina</taxon>
        <taxon>Tremellomycetes</taxon>
        <taxon>Trichosporonales</taxon>
        <taxon>Trichosporonaceae</taxon>
        <taxon>Trichosporon</taxon>
    </lineage>
</organism>
<evidence type="ECO:0000256" key="1">
    <source>
        <dbReference type="RuleBase" id="RU368011"/>
    </source>
</evidence>
<dbReference type="InParanoid" id="K1WIL6"/>
<dbReference type="EMBL" id="AMBO01000322">
    <property type="protein sequence ID" value="EKD01254.1"/>
    <property type="molecule type" value="Genomic_DNA"/>
</dbReference>
<dbReference type="InterPro" id="IPR013252">
    <property type="entry name" value="Ndc80_Spc24"/>
</dbReference>
<accession>K1WIL6</accession>
<dbReference type="Proteomes" id="UP000006757">
    <property type="component" value="Unassembled WGS sequence"/>
</dbReference>
<keyword evidence="1" id="KW-0498">Mitosis</keyword>
<protein>
    <recommendedName>
        <fullName evidence="1">Kinetochore protein Spc24</fullName>
    </recommendedName>
</protein>
<name>K1WIL6_TRIAC</name>
<proteinExistence type="inferred from homology"/>
<keyword evidence="1" id="KW-0132">Cell division</keyword>
<evidence type="ECO:0000313" key="4">
    <source>
        <dbReference type="Proteomes" id="UP000006757"/>
    </source>
</evidence>
<dbReference type="Pfam" id="PF08286">
    <property type="entry name" value="Spc24"/>
    <property type="match status" value="1"/>
</dbReference>
<keyword evidence="1" id="KW-0137">Centromere</keyword>
<comment type="function">
    <text evidence="1">Acts as a component of the essential kinetochore-associated NDC80 complex, which is required for chromosome segregation and spindle checkpoint activity.</text>
</comment>
<dbReference type="eggNOG" id="ENOG502SGME">
    <property type="taxonomic scope" value="Eukaryota"/>
</dbReference>
<dbReference type="AlphaFoldDB" id="K1WIL6"/>
<keyword evidence="1" id="KW-0158">Chromosome</keyword>
<sequence length="198" mass="22100">MTIEDYVGNDSVELATQLGVLIMQNKPALSGEGILADRSDVMNDVGTKFDHESAINELLEVSDLVNVRQEQWDAELAVKRGELETLQATLQRARAAAQRPAGTPSAEEHEASVRRLTEEQYAAHKSLNEEEAQTSRHDGELARLRAEREDVKQLRVEDKGENHAQVLRLGLFGGMGFSVLEEKPPKILVREYELRVGE</sequence>
<keyword evidence="1" id="KW-0539">Nucleus</keyword>
<dbReference type="GO" id="GO:0000776">
    <property type="term" value="C:kinetochore"/>
    <property type="evidence" value="ECO:0007669"/>
    <property type="project" value="UniProtKB-KW"/>
</dbReference>
<gene>
    <name evidence="3" type="ORF">A1Q2_04411</name>
</gene>
<comment type="similarity">
    <text evidence="1">Belongs to the SPC24 family.</text>
</comment>
<comment type="subunit">
    <text evidence="1">Component of the NDC80 complex.</text>
</comment>
<dbReference type="GO" id="GO:0005634">
    <property type="term" value="C:nucleus"/>
    <property type="evidence" value="ECO:0007669"/>
    <property type="project" value="UniProtKB-SubCell"/>
</dbReference>
<dbReference type="GO" id="GO:0051301">
    <property type="term" value="P:cell division"/>
    <property type="evidence" value="ECO:0007669"/>
    <property type="project" value="UniProtKB-UniRule"/>
</dbReference>
<comment type="subcellular location">
    <subcellularLocation>
        <location evidence="1">Nucleus</location>
    </subcellularLocation>
    <subcellularLocation>
        <location evidence="1">Chromosome</location>
        <location evidence="1">Centromere</location>
        <location evidence="1">Kinetochore</location>
    </subcellularLocation>
</comment>
<feature type="region of interest" description="Disordered" evidence="2">
    <location>
        <begin position="94"/>
        <end position="114"/>
    </location>
</feature>
<evidence type="ECO:0000256" key="2">
    <source>
        <dbReference type="SAM" id="MobiDB-lite"/>
    </source>
</evidence>
<dbReference type="STRING" id="1220162.K1WIL6"/>
<comment type="caution">
    <text evidence="3">The sequence shown here is derived from an EMBL/GenBank/DDBJ whole genome shotgun (WGS) entry which is preliminary data.</text>
</comment>
<keyword evidence="1" id="KW-0131">Cell cycle</keyword>
<reference evidence="3 4" key="1">
    <citation type="journal article" date="2012" name="Eukaryot. Cell">
        <title>Genome sequence of the Trichosporon asahii environmental strain CBS 8904.</title>
        <authorList>
            <person name="Yang R.Y."/>
            <person name="Li H.T."/>
            <person name="Zhu H."/>
            <person name="Zhou G.P."/>
            <person name="Wang M."/>
            <person name="Wang L."/>
        </authorList>
    </citation>
    <scope>NUCLEOTIDE SEQUENCE [LARGE SCALE GENOMIC DNA]</scope>
    <source>
        <strain evidence="3 4">CBS 8904</strain>
    </source>
</reference>
<evidence type="ECO:0000313" key="3">
    <source>
        <dbReference type="EMBL" id="EKD01254.1"/>
    </source>
</evidence>
<dbReference type="HOGENOM" id="CLU_1379008_0_0_1"/>
<keyword evidence="1" id="KW-0995">Kinetochore</keyword>